<dbReference type="EMBL" id="BLIY01000022">
    <property type="protein sequence ID" value="GFE55562.1"/>
    <property type="molecule type" value="Genomic_DNA"/>
</dbReference>
<evidence type="ECO:0000313" key="2">
    <source>
        <dbReference type="EMBL" id="GFE55562.1"/>
    </source>
</evidence>
<organism evidence="2 3">
    <name type="scientific">Babesia ovis</name>
    <dbReference type="NCBI Taxonomy" id="5869"/>
    <lineage>
        <taxon>Eukaryota</taxon>
        <taxon>Sar</taxon>
        <taxon>Alveolata</taxon>
        <taxon>Apicomplexa</taxon>
        <taxon>Aconoidasida</taxon>
        <taxon>Piroplasmida</taxon>
        <taxon>Babesiidae</taxon>
        <taxon>Babesia</taxon>
    </lineage>
</organism>
<feature type="region of interest" description="Disordered" evidence="1">
    <location>
        <begin position="1"/>
        <end position="25"/>
    </location>
</feature>
<evidence type="ECO:0000313" key="3">
    <source>
        <dbReference type="Proteomes" id="UP001057455"/>
    </source>
</evidence>
<dbReference type="Proteomes" id="UP001057455">
    <property type="component" value="Unassembled WGS sequence"/>
</dbReference>
<feature type="compositionally biased region" description="Polar residues" evidence="1">
    <location>
        <begin position="14"/>
        <end position="24"/>
    </location>
</feature>
<gene>
    <name evidence="2" type="ORF">BaOVIS_029660</name>
</gene>
<protein>
    <submittedName>
        <fullName evidence="2">Mitochondrial carrier protein, putative</fullName>
    </submittedName>
</protein>
<keyword evidence="3" id="KW-1185">Reference proteome</keyword>
<reference evidence="2" key="1">
    <citation type="submission" date="2019-12" db="EMBL/GenBank/DDBJ databases">
        <title>Genome sequence of Babesia ovis.</title>
        <authorList>
            <person name="Yamagishi J."/>
            <person name="Sevinc F."/>
            <person name="Xuan X."/>
        </authorList>
    </citation>
    <scope>NUCLEOTIDE SEQUENCE</scope>
    <source>
        <strain evidence="2">Selcuk</strain>
    </source>
</reference>
<dbReference type="OrthoDB" id="364788at2759"/>
<dbReference type="AlphaFoldDB" id="A0A9W5TEL1"/>
<comment type="caution">
    <text evidence="2">The sequence shown here is derived from an EMBL/GenBank/DDBJ whole genome shotgun (WGS) entry which is preliminary data.</text>
</comment>
<sequence>MPENHEADAPAAATPQNEEGNGAQTVGEMFMEAITIVGSTMRSTFVEANRCIRSCVYPCKERCVKLYDDITTNIQVKGMRNYYDDDDESVLRFGEECDS</sequence>
<proteinExistence type="predicted"/>
<name>A0A9W5TEL1_BABOV</name>
<evidence type="ECO:0000256" key="1">
    <source>
        <dbReference type="SAM" id="MobiDB-lite"/>
    </source>
</evidence>
<accession>A0A9W5TEL1</accession>